<keyword evidence="2" id="KW-1185">Reference proteome</keyword>
<dbReference type="KEGG" id="dgo:DGo_CA0226"/>
<evidence type="ECO:0000313" key="1">
    <source>
        <dbReference type="EMBL" id="AFD24153.1"/>
    </source>
</evidence>
<reference evidence="1 2" key="1">
    <citation type="journal article" date="2012" name="PLoS ONE">
        <title>Genome sequence and transcriptome analysis of the radioresistant bacterium Deinococcus gobiensis: insights into the extreme environmental adaptations.</title>
        <authorList>
            <person name="Yuan M."/>
            <person name="Chen M."/>
            <person name="Zhang W."/>
            <person name="Lu W."/>
            <person name="Wang J."/>
            <person name="Yang M."/>
            <person name="Zhao P."/>
            <person name="Tang R."/>
            <person name="Li X."/>
            <person name="Hao Y."/>
            <person name="Zhou Z."/>
            <person name="Zhan Y."/>
            <person name="Yu H."/>
            <person name="Teng C."/>
            <person name="Yan Y."/>
            <person name="Ping S."/>
            <person name="Wang Y."/>
            <person name="Lin M."/>
        </authorList>
    </citation>
    <scope>NUCLEOTIDE SEQUENCE [LARGE SCALE GENOMIC DNA]</scope>
    <source>
        <strain evidence="1 2">I-0</strain>
    </source>
</reference>
<gene>
    <name evidence="1" type="ordered locus">DGo_CA0226</name>
</gene>
<dbReference type="PATRIC" id="fig|745776.4.peg.234"/>
<dbReference type="RefSeq" id="WP_014683636.1">
    <property type="nucleotide sequence ID" value="NC_017790.1"/>
</dbReference>
<dbReference type="OrthoDB" id="69078at2"/>
<proteinExistence type="predicted"/>
<dbReference type="EMBL" id="CP002191">
    <property type="protein sequence ID" value="AFD24153.1"/>
    <property type="molecule type" value="Genomic_DNA"/>
</dbReference>
<dbReference type="Proteomes" id="UP000007575">
    <property type="component" value="Chromosome"/>
</dbReference>
<organism evidence="1 2">
    <name type="scientific">Deinococcus gobiensis (strain DSM 21396 / JCM 16679 / CGMCC 1.7299 / I-0)</name>
    <dbReference type="NCBI Taxonomy" id="745776"/>
    <lineage>
        <taxon>Bacteria</taxon>
        <taxon>Thermotogati</taxon>
        <taxon>Deinococcota</taxon>
        <taxon>Deinococci</taxon>
        <taxon>Deinococcales</taxon>
        <taxon>Deinococcaceae</taxon>
        <taxon>Deinococcus</taxon>
    </lineage>
</organism>
<evidence type="ECO:0008006" key="3">
    <source>
        <dbReference type="Google" id="ProtNLM"/>
    </source>
</evidence>
<evidence type="ECO:0000313" key="2">
    <source>
        <dbReference type="Proteomes" id="UP000007575"/>
    </source>
</evidence>
<dbReference type="Gene3D" id="3.90.79.10">
    <property type="entry name" value="Nucleoside Triphosphate Pyrophosphohydrolase"/>
    <property type="match status" value="1"/>
</dbReference>
<accession>H8GU11</accession>
<protein>
    <recommendedName>
        <fullName evidence="3">NUDIX hydrolase</fullName>
    </recommendedName>
</protein>
<sequence length="174" mass="18330">MAPPAESAPLPPTYQVGLFALVHRQDTLLLVRPHELLLPGGPQSLPGLLLGAVSSGLGTAENALRRTLLSQVGISVGDLVLVGSHVTRAGPEATYARLNLIFGTEYCSGILNPQPDVLRTALWIPRAQLAEHVPHWLRAAMEALPGPAAARAELVPAAGGLSLFGRRRGPDPEK</sequence>
<dbReference type="InterPro" id="IPR015797">
    <property type="entry name" value="NUDIX_hydrolase-like_dom_sf"/>
</dbReference>
<dbReference type="AlphaFoldDB" id="H8GU11"/>
<dbReference type="HOGENOM" id="CLU_1746642_0_0_0"/>
<dbReference type="STRING" id="745776.DGo_CA0226"/>
<dbReference type="SUPFAM" id="SSF55811">
    <property type="entry name" value="Nudix"/>
    <property type="match status" value="1"/>
</dbReference>
<name>H8GU11_DEIGI</name>